<dbReference type="Gene3D" id="1.20.5.1030">
    <property type="entry name" value="Preprotein translocase secy subunit"/>
    <property type="match status" value="1"/>
</dbReference>
<reference evidence="9 10" key="2">
    <citation type="submission" date="2019-09" db="EMBL/GenBank/DDBJ databases">
        <title>Complete Genome Sequence and Methylome Analysis of free living Spirochaetas.</title>
        <authorList>
            <person name="Leshcheva N."/>
            <person name="Mikheeva N."/>
        </authorList>
    </citation>
    <scope>NUCLEOTIDE SEQUENCE [LARGE SCALE GENOMIC DNA]</scope>
    <source>
        <strain evidence="9 10">P</strain>
    </source>
</reference>
<dbReference type="Pfam" id="PF00584">
    <property type="entry name" value="SecE"/>
    <property type="match status" value="1"/>
</dbReference>
<name>A0A5C1QES8_9SPIO</name>
<keyword evidence="4 8" id="KW-0653">Protein transport</keyword>
<keyword evidence="7 8" id="KW-0472">Membrane</keyword>
<evidence type="ECO:0000313" key="9">
    <source>
        <dbReference type="EMBL" id="QEN05146.1"/>
    </source>
</evidence>
<dbReference type="EMBL" id="CP035807">
    <property type="protein sequence ID" value="QEN05146.1"/>
    <property type="molecule type" value="Genomic_DNA"/>
</dbReference>
<organism evidence="9 10">
    <name type="scientific">Thiospirochaeta perfilievii</name>
    <dbReference type="NCBI Taxonomy" id="252967"/>
    <lineage>
        <taxon>Bacteria</taxon>
        <taxon>Pseudomonadati</taxon>
        <taxon>Spirochaetota</taxon>
        <taxon>Spirochaetia</taxon>
        <taxon>Spirochaetales</taxon>
        <taxon>Spirochaetaceae</taxon>
        <taxon>Thiospirochaeta</taxon>
    </lineage>
</organism>
<evidence type="ECO:0000256" key="7">
    <source>
        <dbReference type="ARBA" id="ARBA00023136"/>
    </source>
</evidence>
<dbReference type="GO" id="GO:0005886">
    <property type="term" value="C:plasma membrane"/>
    <property type="evidence" value="ECO:0007669"/>
    <property type="project" value="UniProtKB-SubCell"/>
</dbReference>
<dbReference type="RefSeq" id="WP_149568387.1">
    <property type="nucleotide sequence ID" value="NZ_CP035807.1"/>
</dbReference>
<keyword evidence="10" id="KW-1185">Reference proteome</keyword>
<protein>
    <recommendedName>
        <fullName evidence="8">Protein translocase subunit SecE</fullName>
    </recommendedName>
</protein>
<sequence length="59" mass="6595">MGKIKAFLSETVVEMKKVVWPSWPSALSSMKVVLVSTVLFAMLFGLVDWLLLSGLYSIF</sequence>
<comment type="similarity">
    <text evidence="8">Belongs to the SecE/SEC61-gamma family.</text>
</comment>
<accession>A0A5C1QES8</accession>
<evidence type="ECO:0000256" key="4">
    <source>
        <dbReference type="ARBA" id="ARBA00022927"/>
    </source>
</evidence>
<dbReference type="GO" id="GO:0008320">
    <property type="term" value="F:protein transmembrane transporter activity"/>
    <property type="evidence" value="ECO:0007669"/>
    <property type="project" value="UniProtKB-UniRule"/>
</dbReference>
<evidence type="ECO:0000256" key="3">
    <source>
        <dbReference type="ARBA" id="ARBA00022692"/>
    </source>
</evidence>
<evidence type="ECO:0000313" key="10">
    <source>
        <dbReference type="Proteomes" id="UP000323824"/>
    </source>
</evidence>
<keyword evidence="8" id="KW-1003">Cell membrane</keyword>
<keyword evidence="5 8" id="KW-1133">Transmembrane helix</keyword>
<dbReference type="GO" id="GO:0006605">
    <property type="term" value="P:protein targeting"/>
    <property type="evidence" value="ECO:0007669"/>
    <property type="project" value="UniProtKB-UniRule"/>
</dbReference>
<reference evidence="9 10" key="1">
    <citation type="submission" date="2019-02" db="EMBL/GenBank/DDBJ databases">
        <authorList>
            <person name="Fomenkov A."/>
            <person name="Dubinina G."/>
            <person name="Grabovich M."/>
            <person name="Vincze T."/>
            <person name="Roberts R.J."/>
        </authorList>
    </citation>
    <scope>NUCLEOTIDE SEQUENCE [LARGE SCALE GENOMIC DNA]</scope>
    <source>
        <strain evidence="9 10">P</strain>
    </source>
</reference>
<feature type="transmembrane region" description="Helical" evidence="8">
    <location>
        <begin position="32"/>
        <end position="52"/>
    </location>
</feature>
<comment type="subunit">
    <text evidence="8">Component of the Sec protein translocase complex. Heterotrimer consisting of SecY, SecE and SecG subunits. The heterotrimers can form oligomers, although 1 heterotrimer is thought to be able to translocate proteins. Interacts with the ribosome. Interacts with SecDF, and other proteins may be involved. Interacts with SecA.</text>
</comment>
<dbReference type="AlphaFoldDB" id="A0A5C1QES8"/>
<dbReference type="OrthoDB" id="9799073at2"/>
<keyword evidence="6 8" id="KW-0811">Translocation</keyword>
<dbReference type="GO" id="GO:0009306">
    <property type="term" value="P:protein secretion"/>
    <property type="evidence" value="ECO:0007669"/>
    <property type="project" value="UniProtKB-UniRule"/>
</dbReference>
<comment type="function">
    <text evidence="8">Essential subunit of the Sec protein translocation channel SecYEG. Clamps together the 2 halves of SecY. May contact the channel plug during translocation.</text>
</comment>
<dbReference type="GO" id="GO:0065002">
    <property type="term" value="P:intracellular protein transmembrane transport"/>
    <property type="evidence" value="ECO:0007669"/>
    <property type="project" value="UniProtKB-UniRule"/>
</dbReference>
<dbReference type="GO" id="GO:0043952">
    <property type="term" value="P:protein transport by the Sec complex"/>
    <property type="evidence" value="ECO:0007669"/>
    <property type="project" value="UniProtKB-UniRule"/>
</dbReference>
<dbReference type="InterPro" id="IPR038379">
    <property type="entry name" value="SecE_sf"/>
</dbReference>
<evidence type="ECO:0000256" key="5">
    <source>
        <dbReference type="ARBA" id="ARBA00022989"/>
    </source>
</evidence>
<proteinExistence type="inferred from homology"/>
<dbReference type="Proteomes" id="UP000323824">
    <property type="component" value="Chromosome"/>
</dbReference>
<gene>
    <name evidence="8 9" type="primary">secE</name>
    <name evidence="9" type="ORF">EW093_10630</name>
</gene>
<dbReference type="NCBIfam" id="TIGR00964">
    <property type="entry name" value="secE_bact"/>
    <property type="match status" value="1"/>
</dbReference>
<evidence type="ECO:0000256" key="2">
    <source>
        <dbReference type="ARBA" id="ARBA00022448"/>
    </source>
</evidence>
<dbReference type="KEGG" id="sper:EW093_10630"/>
<keyword evidence="3 8" id="KW-0812">Transmembrane</keyword>
<evidence type="ECO:0000256" key="1">
    <source>
        <dbReference type="ARBA" id="ARBA00004370"/>
    </source>
</evidence>
<keyword evidence="2 8" id="KW-0813">Transport</keyword>
<evidence type="ECO:0000256" key="8">
    <source>
        <dbReference type="HAMAP-Rule" id="MF_00422"/>
    </source>
</evidence>
<dbReference type="InterPro" id="IPR001901">
    <property type="entry name" value="Translocase_SecE/Sec61-g"/>
</dbReference>
<comment type="subcellular location">
    <subcellularLocation>
        <location evidence="8">Cell membrane</location>
        <topology evidence="8">Single-pass membrane protein</topology>
    </subcellularLocation>
    <subcellularLocation>
        <location evidence="1">Membrane</location>
    </subcellularLocation>
</comment>
<dbReference type="HAMAP" id="MF_00422">
    <property type="entry name" value="SecE"/>
    <property type="match status" value="1"/>
</dbReference>
<evidence type="ECO:0000256" key="6">
    <source>
        <dbReference type="ARBA" id="ARBA00023010"/>
    </source>
</evidence>
<dbReference type="PROSITE" id="PS01067">
    <property type="entry name" value="SECE_SEC61G"/>
    <property type="match status" value="1"/>
</dbReference>
<dbReference type="InterPro" id="IPR005807">
    <property type="entry name" value="SecE_bac"/>
</dbReference>